<proteinExistence type="predicted"/>
<name>A0A150WFK1_BDEBC</name>
<dbReference type="AlphaFoldDB" id="A0A150WFK1"/>
<sequence>MFSSLSEAQTKSKWSSGIDFTQRSANREKGRWSLTDWLAMKERNRMMDQWLSLNSPSAFEFMMSGSYNSFKTDLGDGSEAKSHSSYKAEAAAYAQLVGVTAEYENNTEEGFNDLSGIFNLRLLGNSIQNTSFTIHYGQRTRTSDTSTLRQQFGQASLQLYLTKYFGIDGKYRYFLPTSTDELGDVKGDMTEAGVFIDFKALRIFGAWYKESQKNKIPAATEDTVTDRTGIRSGIKIFF</sequence>
<dbReference type="Proteomes" id="UP000075320">
    <property type="component" value="Unassembled WGS sequence"/>
</dbReference>
<evidence type="ECO:0000313" key="2">
    <source>
        <dbReference type="Proteomes" id="UP000075320"/>
    </source>
</evidence>
<dbReference type="EMBL" id="LUKE01000006">
    <property type="protein sequence ID" value="KYG61723.1"/>
    <property type="molecule type" value="Genomic_DNA"/>
</dbReference>
<comment type="caution">
    <text evidence="1">The sequence shown here is derived from an EMBL/GenBank/DDBJ whole genome shotgun (WGS) entry which is preliminary data.</text>
</comment>
<evidence type="ECO:0000313" key="1">
    <source>
        <dbReference type="EMBL" id="KYG61723.1"/>
    </source>
</evidence>
<dbReference type="OrthoDB" id="5290633at2"/>
<gene>
    <name evidence="1" type="ORF">AZI86_17855</name>
</gene>
<accession>A0A150WFK1</accession>
<organism evidence="1 2">
    <name type="scientific">Bdellovibrio bacteriovorus</name>
    <dbReference type="NCBI Taxonomy" id="959"/>
    <lineage>
        <taxon>Bacteria</taxon>
        <taxon>Pseudomonadati</taxon>
        <taxon>Bdellovibrionota</taxon>
        <taxon>Bdellovibrionia</taxon>
        <taxon>Bdellovibrionales</taxon>
        <taxon>Pseudobdellovibrionaceae</taxon>
        <taxon>Bdellovibrio</taxon>
    </lineage>
</organism>
<reference evidence="1 2" key="1">
    <citation type="submission" date="2016-03" db="EMBL/GenBank/DDBJ databases">
        <authorList>
            <person name="Ploux O."/>
        </authorList>
    </citation>
    <scope>NUCLEOTIDE SEQUENCE [LARGE SCALE GENOMIC DNA]</scope>
    <source>
        <strain evidence="1 2">R0</strain>
    </source>
</reference>
<protein>
    <submittedName>
        <fullName evidence="1">Uncharacterized protein</fullName>
    </submittedName>
</protein>
<keyword evidence="2" id="KW-1185">Reference proteome</keyword>